<reference evidence="2 3" key="1">
    <citation type="journal article" date="2023" name="Microb. Genom.">
        <title>Mesoterricola silvestris gen. nov., sp. nov., Mesoterricola sediminis sp. nov., Geothrix oryzae sp. nov., Geothrix edaphica sp. nov., Geothrix rubra sp. nov., and Geothrix limicola sp. nov., six novel members of Acidobacteriota isolated from soils.</title>
        <authorList>
            <person name="Weisberg A.J."/>
            <person name="Pearce E."/>
            <person name="Kramer C.G."/>
            <person name="Chang J.H."/>
            <person name="Clarke C.R."/>
        </authorList>
    </citation>
    <scope>NUCLEOTIDE SEQUENCE [LARGE SCALE GENOMIC DNA]</scope>
    <source>
        <strain evidence="2 3">NE20-4-1</strain>
    </source>
</reference>
<feature type="transmembrane region" description="Helical" evidence="1">
    <location>
        <begin position="39"/>
        <end position="61"/>
    </location>
</feature>
<evidence type="ECO:0000313" key="2">
    <source>
        <dbReference type="EMBL" id="MDX3044074.1"/>
    </source>
</evidence>
<proteinExistence type="predicted"/>
<sequence>MTKALMKARWLDRLQAVVVVTCGLGTAAGILAGAPDPGHVIALAIAMVFGYGVASLMSDLMDGLLARLRDRLDSEAGAAALRAMQDGADK</sequence>
<evidence type="ECO:0000313" key="3">
    <source>
        <dbReference type="Proteomes" id="UP001282474"/>
    </source>
</evidence>
<dbReference type="RefSeq" id="WP_319703533.1">
    <property type="nucleotide sequence ID" value="NZ_JARAWJ010000067.1"/>
</dbReference>
<evidence type="ECO:0000256" key="1">
    <source>
        <dbReference type="SAM" id="Phobius"/>
    </source>
</evidence>
<keyword evidence="1" id="KW-1133">Transmembrane helix</keyword>
<keyword evidence="1" id="KW-0472">Membrane</keyword>
<protein>
    <submittedName>
        <fullName evidence="2">Uncharacterized protein</fullName>
    </submittedName>
</protein>
<accession>A0ABU4N6J7</accession>
<keyword evidence="1" id="KW-0812">Transmembrane</keyword>
<gene>
    <name evidence="2" type="ORF">PV383_43980</name>
</gene>
<name>A0ABU4N6J7_9ACTN</name>
<organism evidence="2 3">
    <name type="scientific">Streptomyces caniscabiei</name>
    <dbReference type="NCBI Taxonomy" id="2746961"/>
    <lineage>
        <taxon>Bacteria</taxon>
        <taxon>Bacillati</taxon>
        <taxon>Actinomycetota</taxon>
        <taxon>Actinomycetes</taxon>
        <taxon>Kitasatosporales</taxon>
        <taxon>Streptomycetaceae</taxon>
        <taxon>Streptomyces</taxon>
    </lineage>
</organism>
<keyword evidence="3" id="KW-1185">Reference proteome</keyword>
<dbReference type="EMBL" id="JARAWJ010000067">
    <property type="protein sequence ID" value="MDX3044074.1"/>
    <property type="molecule type" value="Genomic_DNA"/>
</dbReference>
<comment type="caution">
    <text evidence="2">The sequence shown here is derived from an EMBL/GenBank/DDBJ whole genome shotgun (WGS) entry which is preliminary data.</text>
</comment>
<dbReference type="Proteomes" id="UP001282474">
    <property type="component" value="Unassembled WGS sequence"/>
</dbReference>